<accession>A0AAW1PXT1</accession>
<proteinExistence type="predicted"/>
<evidence type="ECO:0000313" key="2">
    <source>
        <dbReference type="Proteomes" id="UP001465755"/>
    </source>
</evidence>
<dbReference type="EMBL" id="JALJOQ010000004">
    <property type="protein sequence ID" value="KAK9813602.1"/>
    <property type="molecule type" value="Genomic_DNA"/>
</dbReference>
<protein>
    <submittedName>
        <fullName evidence="1">Uncharacterized protein</fullName>
    </submittedName>
</protein>
<organism evidence="1 2">
    <name type="scientific">Symbiochloris irregularis</name>
    <dbReference type="NCBI Taxonomy" id="706552"/>
    <lineage>
        <taxon>Eukaryota</taxon>
        <taxon>Viridiplantae</taxon>
        <taxon>Chlorophyta</taxon>
        <taxon>core chlorophytes</taxon>
        <taxon>Trebouxiophyceae</taxon>
        <taxon>Trebouxiales</taxon>
        <taxon>Trebouxiaceae</taxon>
        <taxon>Symbiochloris</taxon>
    </lineage>
</organism>
<comment type="caution">
    <text evidence="1">The sequence shown here is derived from an EMBL/GenBank/DDBJ whole genome shotgun (WGS) entry which is preliminary data.</text>
</comment>
<gene>
    <name evidence="1" type="ORF">WJX73_010189</name>
</gene>
<reference evidence="1 2" key="1">
    <citation type="journal article" date="2024" name="Nat. Commun.">
        <title>Phylogenomics reveals the evolutionary origins of lichenization in chlorophyte algae.</title>
        <authorList>
            <person name="Puginier C."/>
            <person name="Libourel C."/>
            <person name="Otte J."/>
            <person name="Skaloud P."/>
            <person name="Haon M."/>
            <person name="Grisel S."/>
            <person name="Petersen M."/>
            <person name="Berrin J.G."/>
            <person name="Delaux P.M."/>
            <person name="Dal Grande F."/>
            <person name="Keller J."/>
        </authorList>
    </citation>
    <scope>NUCLEOTIDE SEQUENCE [LARGE SCALE GENOMIC DNA]</scope>
    <source>
        <strain evidence="1 2">SAG 2036</strain>
    </source>
</reference>
<keyword evidence="2" id="KW-1185">Reference proteome</keyword>
<name>A0AAW1PXT1_9CHLO</name>
<sequence length="108" mass="11369">MLSFISSRCFLATGNSVMGGHDLLQRLQQLSRLTELPQATSVASRGWSAEAQGSLYTPLRLPEQGTVLAHSRDLPGLAGADSASLHVCLVLSHAVMGPGSSAFTSIYL</sequence>
<dbReference type="Proteomes" id="UP001465755">
    <property type="component" value="Unassembled WGS sequence"/>
</dbReference>
<evidence type="ECO:0000313" key="1">
    <source>
        <dbReference type="EMBL" id="KAK9813602.1"/>
    </source>
</evidence>
<dbReference type="AlphaFoldDB" id="A0AAW1PXT1"/>